<dbReference type="PATRIC" id="fig|179408.3.peg.324"/>
<dbReference type="KEGG" id="oni:Osc7112_0260"/>
<sequence>MDEILERAWTLKQNLIDFVLDAEGELAVALEAFAAARSTGERYDIAQQNQVIDSFTIEGKVGEKTPIDLFVESQPDLTQGDRSLLESWGHRSFTGLFEITQLSPDRFELMNWLTAKHYVVKPNSPNFLQEMSRFKLGEILLARISPLTDDWWILSSSPILKGKLGKPKLAVAIGNFKQNHKNNLYSDAPELLEQAWQSVEQYHEDFTDFFGTDEVTLSGYHLNKQLAEFQEVMTKKRLADIGIDQSKSLAEIVEDAGVDSEEIKAAAIAAAGADPSSVEVAIDSNASSKMVMPKVELPDRFKKAEQVTALSHPRWGQTFLSTYAQFTALLAAEDFSTVPGYEKLVRNYLEDPAINVWIWQRLAKVNPAKLSQILQTVLERPDFQIDRDLDALLQEFKKPLEPELPEIASVPVHLHNLFQEALGEVNKSKSKPQEKKKSSKGFKS</sequence>
<dbReference type="EMBL" id="CP003614">
    <property type="protein sequence ID" value="AFZ04889.1"/>
    <property type="molecule type" value="Genomic_DNA"/>
</dbReference>
<evidence type="ECO:0000256" key="1">
    <source>
        <dbReference type="SAM" id="MobiDB-lite"/>
    </source>
</evidence>
<evidence type="ECO:0000313" key="2">
    <source>
        <dbReference type="EMBL" id="AFZ04889.1"/>
    </source>
</evidence>
<dbReference type="HOGENOM" id="CLU_622176_0_0_3"/>
<keyword evidence="3" id="KW-1185">Reference proteome</keyword>
<accession>K9VB17</accession>
<reference evidence="2 3" key="1">
    <citation type="submission" date="2012-05" db="EMBL/GenBank/DDBJ databases">
        <title>Finished chromosome of genome of Oscillatoria sp. PCC 7112.</title>
        <authorList>
            <consortium name="US DOE Joint Genome Institute"/>
            <person name="Gugger M."/>
            <person name="Coursin T."/>
            <person name="Rippka R."/>
            <person name="Tandeau De Marsac N."/>
            <person name="Huntemann M."/>
            <person name="Wei C.-L."/>
            <person name="Han J."/>
            <person name="Detter J.C."/>
            <person name="Han C."/>
            <person name="Tapia R."/>
            <person name="Davenport K."/>
            <person name="Daligault H."/>
            <person name="Erkkila T."/>
            <person name="Gu W."/>
            <person name="Munk A.C.C."/>
            <person name="Teshima H."/>
            <person name="Xu Y."/>
            <person name="Chain P."/>
            <person name="Chen A."/>
            <person name="Krypides N."/>
            <person name="Mavromatis K."/>
            <person name="Markowitz V."/>
            <person name="Szeto E."/>
            <person name="Ivanova N."/>
            <person name="Mikhailova N."/>
            <person name="Ovchinnikova G."/>
            <person name="Pagani I."/>
            <person name="Pati A."/>
            <person name="Goodwin L."/>
            <person name="Peters L."/>
            <person name="Pitluck S."/>
            <person name="Woyke T."/>
            <person name="Kerfeld C."/>
        </authorList>
    </citation>
    <scope>NUCLEOTIDE SEQUENCE [LARGE SCALE GENOMIC DNA]</scope>
    <source>
        <strain evidence="2 3">PCC 7112</strain>
    </source>
</reference>
<feature type="region of interest" description="Disordered" evidence="1">
    <location>
        <begin position="424"/>
        <end position="444"/>
    </location>
</feature>
<dbReference type="Proteomes" id="UP000010478">
    <property type="component" value="Chromosome"/>
</dbReference>
<dbReference type="OrthoDB" id="417079at2"/>
<dbReference type="RefSeq" id="WP_015174225.1">
    <property type="nucleotide sequence ID" value="NC_019729.1"/>
</dbReference>
<protein>
    <submittedName>
        <fullName evidence="2">Uncharacterized protein</fullName>
    </submittedName>
</protein>
<proteinExistence type="predicted"/>
<dbReference type="AlphaFoldDB" id="K9VB17"/>
<evidence type="ECO:0000313" key="3">
    <source>
        <dbReference type="Proteomes" id="UP000010478"/>
    </source>
</evidence>
<gene>
    <name evidence="2" type="ORF">Osc7112_0260</name>
</gene>
<dbReference type="eggNOG" id="ENOG502Z8FW">
    <property type="taxonomic scope" value="Bacteria"/>
</dbReference>
<name>K9VB17_9CYAN</name>
<organism evidence="2 3">
    <name type="scientific">Phormidium nigroviride PCC 7112</name>
    <dbReference type="NCBI Taxonomy" id="179408"/>
    <lineage>
        <taxon>Bacteria</taxon>
        <taxon>Bacillati</taxon>
        <taxon>Cyanobacteriota</taxon>
        <taxon>Cyanophyceae</taxon>
        <taxon>Oscillatoriophycideae</taxon>
        <taxon>Oscillatoriales</taxon>
        <taxon>Oscillatoriaceae</taxon>
        <taxon>Phormidium</taxon>
    </lineage>
</organism>